<accession>A0A1L7WDL4</accession>
<name>A0A1L7WDL4_9HELO</name>
<keyword evidence="2" id="KW-1185">Reference proteome</keyword>
<sequence length="184" mass="19664">MDPNYVRLYASTLQGRKRRPIVESGDMGHPGTIVTLNLHVLVSVELSQAPAYSTCVALSASDRHQRFSLASTSPKPGGNNAEDREAAAQALKELETGNFCRYSTKALFVWDLPSGAAIFGASTGLRMSSAIKLSSDVGPLIKPETPEAKQAPTWVPLVPLLYPPANYVADLHSLSPGGRHLVAL</sequence>
<evidence type="ECO:0000313" key="1">
    <source>
        <dbReference type="EMBL" id="CZR50876.1"/>
    </source>
</evidence>
<organism evidence="1 2">
    <name type="scientific">Phialocephala subalpina</name>
    <dbReference type="NCBI Taxonomy" id="576137"/>
    <lineage>
        <taxon>Eukaryota</taxon>
        <taxon>Fungi</taxon>
        <taxon>Dikarya</taxon>
        <taxon>Ascomycota</taxon>
        <taxon>Pezizomycotina</taxon>
        <taxon>Leotiomycetes</taxon>
        <taxon>Helotiales</taxon>
        <taxon>Mollisiaceae</taxon>
        <taxon>Phialocephala</taxon>
        <taxon>Phialocephala fortinii species complex</taxon>
    </lineage>
</organism>
<gene>
    <name evidence="1" type="ORF">PAC_00750</name>
</gene>
<dbReference type="OrthoDB" id="10530054at2759"/>
<dbReference type="EMBL" id="FJOG01000001">
    <property type="protein sequence ID" value="CZR50876.1"/>
    <property type="molecule type" value="Genomic_DNA"/>
</dbReference>
<protein>
    <submittedName>
        <fullName evidence="1">Uncharacterized protein</fullName>
    </submittedName>
</protein>
<proteinExistence type="predicted"/>
<dbReference type="Proteomes" id="UP000184330">
    <property type="component" value="Unassembled WGS sequence"/>
</dbReference>
<evidence type="ECO:0000313" key="2">
    <source>
        <dbReference type="Proteomes" id="UP000184330"/>
    </source>
</evidence>
<reference evidence="1 2" key="1">
    <citation type="submission" date="2016-03" db="EMBL/GenBank/DDBJ databases">
        <authorList>
            <person name="Ploux O."/>
        </authorList>
    </citation>
    <scope>NUCLEOTIDE SEQUENCE [LARGE SCALE GENOMIC DNA]</scope>
    <source>
        <strain evidence="1 2">UAMH 11012</strain>
    </source>
</reference>
<dbReference type="AlphaFoldDB" id="A0A1L7WDL4"/>